<protein>
    <recommendedName>
        <fullName evidence="2">Copper amine oxidase-like N-terminal domain-containing protein</fullName>
    </recommendedName>
</protein>
<dbReference type="Proteomes" id="UP000187172">
    <property type="component" value="Unassembled WGS sequence"/>
</dbReference>
<keyword evidence="1" id="KW-0732">Signal</keyword>
<dbReference type="InterPro" id="IPR036582">
    <property type="entry name" value="Mao_N_sf"/>
</dbReference>
<gene>
    <name evidence="3" type="ORF">BK138_19250</name>
</gene>
<reference evidence="3 4" key="1">
    <citation type="submission" date="2016-11" db="EMBL/GenBank/DDBJ databases">
        <title>Paenibacillus species isolates.</title>
        <authorList>
            <person name="Beno S.M."/>
        </authorList>
    </citation>
    <scope>NUCLEOTIDE SEQUENCE [LARGE SCALE GENOMIC DNA]</scope>
    <source>
        <strain evidence="3 4">FSL R5-0378</strain>
    </source>
</reference>
<comment type="caution">
    <text evidence="3">The sequence shown here is derived from an EMBL/GenBank/DDBJ whole genome shotgun (WGS) entry which is preliminary data.</text>
</comment>
<name>A0A1R1EMH8_9BACL</name>
<keyword evidence="4" id="KW-1185">Reference proteome</keyword>
<dbReference type="STRING" id="297318.BK138_19250"/>
<dbReference type="InterPro" id="IPR012854">
    <property type="entry name" value="Cu_amine_oxidase-like_N"/>
</dbReference>
<feature type="signal peptide" evidence="1">
    <location>
        <begin position="1"/>
        <end position="25"/>
    </location>
</feature>
<evidence type="ECO:0000259" key="2">
    <source>
        <dbReference type="Pfam" id="PF07833"/>
    </source>
</evidence>
<dbReference type="Pfam" id="PF07833">
    <property type="entry name" value="Cu_amine_oxidN1"/>
    <property type="match status" value="1"/>
</dbReference>
<feature type="domain" description="Copper amine oxidase-like N-terminal" evidence="2">
    <location>
        <begin position="26"/>
        <end position="86"/>
    </location>
</feature>
<dbReference type="SUPFAM" id="SSF55383">
    <property type="entry name" value="Copper amine oxidase, domain N"/>
    <property type="match status" value="1"/>
</dbReference>
<dbReference type="AlphaFoldDB" id="A0A1R1EMH8"/>
<sequence length="252" mass="27648">MSKLWIRAAAVTGLAAAAWSLSVAAYSSDSLQVKPVHPRLVFNGEEAKGGTGPMFSYRDSTYVPLRDVSTAMGAKVSYDKEFNTVHVDTPVPVNGKSKVHATKTLGDFKLSLYAAETEVPYGKPIPVWAQLEYLGDKEAVVNQGFKPFYFEIRDEAGEGGGALIPGILIPTTYSPGDVFLDQLDSFIDIPSYNFTIYQKAHPNEELPAEMLKDARWSTLPPGKYTITARPDFSLKSTGERFEESAEIQITVK</sequence>
<evidence type="ECO:0000313" key="3">
    <source>
        <dbReference type="EMBL" id="OMF53053.1"/>
    </source>
</evidence>
<feature type="chain" id="PRO_5038639611" description="Copper amine oxidase-like N-terminal domain-containing protein" evidence="1">
    <location>
        <begin position="26"/>
        <end position="252"/>
    </location>
</feature>
<evidence type="ECO:0000256" key="1">
    <source>
        <dbReference type="SAM" id="SignalP"/>
    </source>
</evidence>
<accession>A0A1R1EMH8</accession>
<organism evidence="3 4">
    <name type="scientific">Paenibacillus rhizosphaerae</name>
    <dbReference type="NCBI Taxonomy" id="297318"/>
    <lineage>
        <taxon>Bacteria</taxon>
        <taxon>Bacillati</taxon>
        <taxon>Bacillota</taxon>
        <taxon>Bacilli</taxon>
        <taxon>Bacillales</taxon>
        <taxon>Paenibacillaceae</taxon>
        <taxon>Paenibacillus</taxon>
    </lineage>
</organism>
<evidence type="ECO:0000313" key="4">
    <source>
        <dbReference type="Proteomes" id="UP000187172"/>
    </source>
</evidence>
<dbReference type="EMBL" id="MRTP01000005">
    <property type="protein sequence ID" value="OMF53053.1"/>
    <property type="molecule type" value="Genomic_DNA"/>
</dbReference>
<dbReference type="RefSeq" id="WP_076172030.1">
    <property type="nucleotide sequence ID" value="NZ_MRTP01000005.1"/>
</dbReference>
<proteinExistence type="predicted"/>